<dbReference type="Proteomes" id="UP000805704">
    <property type="component" value="Chromosome 16"/>
</dbReference>
<accession>A0ACB7F8R9</accession>
<comment type="caution">
    <text evidence="1">The sequence shown here is derived from an EMBL/GenBank/DDBJ whole genome shotgun (WGS) entry which is preliminary data.</text>
</comment>
<evidence type="ECO:0000313" key="2">
    <source>
        <dbReference type="Proteomes" id="UP000805704"/>
    </source>
</evidence>
<dbReference type="EMBL" id="CM024804">
    <property type="protein sequence ID" value="KAG8010318.1"/>
    <property type="molecule type" value="Genomic_DNA"/>
</dbReference>
<keyword evidence="1" id="KW-0812">Transmembrane</keyword>
<evidence type="ECO:0000313" key="1">
    <source>
        <dbReference type="EMBL" id="KAG8010318.1"/>
    </source>
</evidence>
<name>A0ACB7F8R9_NIBAL</name>
<gene>
    <name evidence="1" type="primary">DCSTAMP</name>
    <name evidence="1" type="ORF">GBF38_014586</name>
</gene>
<protein>
    <submittedName>
        <fullName evidence="1">Dendritic cell-specific transmembrane protein</fullName>
    </submittedName>
</protein>
<keyword evidence="2" id="KW-1185">Reference proteome</keyword>
<proteinExistence type="predicted"/>
<organism evidence="1 2">
    <name type="scientific">Nibea albiflora</name>
    <name type="common">Yellow drum</name>
    <name type="synonym">Corvina albiflora</name>
    <dbReference type="NCBI Taxonomy" id="240163"/>
    <lineage>
        <taxon>Eukaryota</taxon>
        <taxon>Metazoa</taxon>
        <taxon>Chordata</taxon>
        <taxon>Craniata</taxon>
        <taxon>Vertebrata</taxon>
        <taxon>Euteleostomi</taxon>
        <taxon>Actinopterygii</taxon>
        <taxon>Neopterygii</taxon>
        <taxon>Teleostei</taxon>
        <taxon>Neoteleostei</taxon>
        <taxon>Acanthomorphata</taxon>
        <taxon>Eupercaria</taxon>
        <taxon>Sciaenidae</taxon>
        <taxon>Nibea</taxon>
    </lineage>
</organism>
<sequence>MLLSWITIKQSLKDTACLAADVFITGERDGFQRTLLLLLTCSFSSLLLSSLLHLYLLFTLNYDLAVAGGIAGCIGTLLTVALFLSKRVRCLGTLFMISIFMKKSRNLLLTAGTSLVVLRNIRNTLENLTGLGRSLICNLKAKKEAIVAPFSNYVNMLKWIGNMLKGVTDLGVLNLDSKLKVSPRLESEEFRVKLSEAEQTLNETVKYGIATLIGISFAEQNHQKDFSYTVTLFEERCLPKPKLLLYNSIVPLAVILLILFVMALMASKVAQLRLMVCERFFSTATEARVEYLHAKILRKRLKKRTSPLKSLYFKPHFWCPLLFKHKVDSQSVV</sequence>
<reference evidence="1" key="1">
    <citation type="submission" date="2020-04" db="EMBL/GenBank/DDBJ databases">
        <title>A chromosome-scale assembly and high-density genetic map of the yellow drum (Nibea albiflora) genome.</title>
        <authorList>
            <person name="Xu D."/>
            <person name="Zhang W."/>
            <person name="Chen R."/>
            <person name="Tan P."/>
            <person name="Wang L."/>
            <person name="Song H."/>
            <person name="Tian L."/>
            <person name="Zhu Q."/>
            <person name="Wang B."/>
        </authorList>
    </citation>
    <scope>NUCLEOTIDE SEQUENCE</scope>
    <source>
        <strain evidence="1">ZJHYS-2018</strain>
    </source>
</reference>
<keyword evidence="1" id="KW-0472">Membrane</keyword>